<organism evidence="1 2">
    <name type="scientific">Hepatospora eriocheir</name>
    <dbReference type="NCBI Taxonomy" id="1081669"/>
    <lineage>
        <taxon>Eukaryota</taxon>
        <taxon>Fungi</taxon>
        <taxon>Fungi incertae sedis</taxon>
        <taxon>Microsporidia</taxon>
        <taxon>Hepatosporidae</taxon>
        <taxon>Hepatospora</taxon>
    </lineage>
</organism>
<evidence type="ECO:0000313" key="2">
    <source>
        <dbReference type="Proteomes" id="UP000192501"/>
    </source>
</evidence>
<proteinExistence type="predicted"/>
<evidence type="ECO:0000313" key="1">
    <source>
        <dbReference type="EMBL" id="ORE00319.1"/>
    </source>
</evidence>
<gene>
    <name evidence="1" type="ORF">A0H76_1527</name>
</gene>
<dbReference type="Proteomes" id="UP000192501">
    <property type="component" value="Unassembled WGS sequence"/>
</dbReference>
<accession>A0A1X0QKN0</accession>
<name>A0A1X0QKN0_9MICR</name>
<protein>
    <submittedName>
        <fullName evidence="1">Uncharacterized protein</fullName>
    </submittedName>
</protein>
<sequence length="70" mass="8359">MALKRQVSKTLVCNINKKLKNRIPLEKKFGSGRPEILSNELKRQFFLIYDKNHKESCLKITQKFVEKFYV</sequence>
<reference evidence="1 2" key="1">
    <citation type="journal article" date="2017" name="Environ. Microbiol.">
        <title>Decay of the glycolytic pathway and adaptation to intranuclear parasitism within Enterocytozoonidae microsporidia.</title>
        <authorList>
            <person name="Wiredu Boakye D."/>
            <person name="Jaroenlak P."/>
            <person name="Prachumwat A."/>
            <person name="Williams T.A."/>
            <person name="Bateman K.S."/>
            <person name="Itsathitphaisarn O."/>
            <person name="Sritunyalucksana K."/>
            <person name="Paszkiewicz K.H."/>
            <person name="Moore K.A."/>
            <person name="Stentiford G.D."/>
            <person name="Williams B.A."/>
        </authorList>
    </citation>
    <scope>NUCLEOTIDE SEQUENCE [LARGE SCALE GENOMIC DNA]</scope>
    <source>
        <strain evidence="2">canceri</strain>
    </source>
</reference>
<dbReference type="EMBL" id="LTAI01000034">
    <property type="protein sequence ID" value="ORE00319.1"/>
    <property type="molecule type" value="Genomic_DNA"/>
</dbReference>
<dbReference type="AlphaFoldDB" id="A0A1X0QKN0"/>
<dbReference type="VEuPathDB" id="MicrosporidiaDB:HERIO_1771"/>
<dbReference type="VEuPathDB" id="MicrosporidiaDB:A0H76_1527"/>
<comment type="caution">
    <text evidence="1">The sequence shown here is derived from an EMBL/GenBank/DDBJ whole genome shotgun (WGS) entry which is preliminary data.</text>
</comment>